<keyword evidence="3" id="KW-1185">Reference proteome</keyword>
<feature type="compositionally biased region" description="Polar residues" evidence="1">
    <location>
        <begin position="394"/>
        <end position="405"/>
    </location>
</feature>
<sequence>MAAGSFPNNTWPDFQANPAPDHFHELLGLSSNNCFDWNNDNIQLIQGEPVGQGPLVSWQQNLTLSPSNCFATTSQIAGAAANFSSASSDSMSIIRKQMVKELHRCFQKRLLGATPTSKSRQRRQRGQRRPNTRGGIDRRRATPQSHILDPYTPISEASESVRDRRSTKTKTQNGGGAPWFICPYAAHNPLALERGCWVKLKSITYLKAHLRSNHNLFQCDGCSETPDAERCLESDALQFHNCNATNTFSTSVLSEEQHKKILHAREDRAISHEDQWTRIYRTIFRPESDLPSPYLKPDVKKWMRELIEFSERDGNKALGQKYPQIPTEQFKIVFRIWVPEALNSYASPEVNGSDIVLNRMRAFYCLPLVNTIEVTPMVQSFSQPWQDGNPPPQQIQQTSNSTLQPHQGLWDNGQAAAFNSFVEHDQQDMGYQLVPYPPSLR</sequence>
<feature type="region of interest" description="Disordered" evidence="1">
    <location>
        <begin position="382"/>
        <end position="409"/>
    </location>
</feature>
<evidence type="ECO:0000313" key="3">
    <source>
        <dbReference type="Proteomes" id="UP001338125"/>
    </source>
</evidence>
<protein>
    <submittedName>
        <fullName evidence="2">Uncharacterized protein</fullName>
    </submittedName>
</protein>
<comment type="caution">
    <text evidence="2">The sequence shown here is derived from an EMBL/GenBank/DDBJ whole genome shotgun (WGS) entry which is preliminary data.</text>
</comment>
<feature type="compositionally biased region" description="Basic residues" evidence="1">
    <location>
        <begin position="119"/>
        <end position="131"/>
    </location>
</feature>
<name>A0ABR0SU31_9HYPO</name>
<evidence type="ECO:0000313" key="2">
    <source>
        <dbReference type="EMBL" id="KAK5995281.1"/>
    </source>
</evidence>
<dbReference type="PANTHER" id="PTHR38166">
    <property type="entry name" value="C2H2-TYPE DOMAIN-CONTAINING PROTEIN-RELATED"/>
    <property type="match status" value="1"/>
</dbReference>
<feature type="region of interest" description="Disordered" evidence="1">
    <location>
        <begin position="113"/>
        <end position="173"/>
    </location>
</feature>
<organism evidence="2 3">
    <name type="scientific">Cladobotryum mycophilum</name>
    <dbReference type="NCBI Taxonomy" id="491253"/>
    <lineage>
        <taxon>Eukaryota</taxon>
        <taxon>Fungi</taxon>
        <taxon>Dikarya</taxon>
        <taxon>Ascomycota</taxon>
        <taxon>Pezizomycotina</taxon>
        <taxon>Sordariomycetes</taxon>
        <taxon>Hypocreomycetidae</taxon>
        <taxon>Hypocreales</taxon>
        <taxon>Hypocreaceae</taxon>
        <taxon>Cladobotryum</taxon>
    </lineage>
</organism>
<proteinExistence type="predicted"/>
<dbReference type="EMBL" id="JAVFKD010000004">
    <property type="protein sequence ID" value="KAK5995281.1"/>
    <property type="molecule type" value="Genomic_DNA"/>
</dbReference>
<evidence type="ECO:0000256" key="1">
    <source>
        <dbReference type="SAM" id="MobiDB-lite"/>
    </source>
</evidence>
<accession>A0ABR0SU31</accession>
<reference evidence="2 3" key="1">
    <citation type="submission" date="2024-01" db="EMBL/GenBank/DDBJ databases">
        <title>Complete genome of Cladobotryum mycophilum ATHUM6906.</title>
        <authorList>
            <person name="Christinaki A.C."/>
            <person name="Myridakis A.I."/>
            <person name="Kouvelis V.N."/>
        </authorList>
    </citation>
    <scope>NUCLEOTIDE SEQUENCE [LARGE SCALE GENOMIC DNA]</scope>
    <source>
        <strain evidence="2 3">ATHUM6906</strain>
    </source>
</reference>
<dbReference type="PANTHER" id="PTHR38166:SF1">
    <property type="entry name" value="C2H2-TYPE DOMAIN-CONTAINING PROTEIN"/>
    <property type="match status" value="1"/>
</dbReference>
<dbReference type="Proteomes" id="UP001338125">
    <property type="component" value="Unassembled WGS sequence"/>
</dbReference>
<gene>
    <name evidence="2" type="ORF">PT974_03681</name>
</gene>